<name>A0A381NZF1_9ZZZZ</name>
<protein>
    <recommendedName>
        <fullName evidence="2">SprT-like domain-containing protein</fullName>
    </recommendedName>
</protein>
<evidence type="ECO:0008006" key="2">
    <source>
        <dbReference type="Google" id="ProtNLM"/>
    </source>
</evidence>
<sequence length="125" mass="14603">MLYIHGGNSKQNKLARQIFHFCSESLFSDREDLIIDLYIKKVSNALAWTDYEGNAKFNIEIEDSLERRVFIVTLCHEMIHVSQFLNGESVSESVAYEFESKLAHQFYEEELANRFEESLLDINDS</sequence>
<accession>A0A381NZF1</accession>
<proteinExistence type="predicted"/>
<dbReference type="AlphaFoldDB" id="A0A381NZF1"/>
<dbReference type="EMBL" id="UINC01000686">
    <property type="protein sequence ID" value="SUZ59574.1"/>
    <property type="molecule type" value="Genomic_DNA"/>
</dbReference>
<organism evidence="1">
    <name type="scientific">marine metagenome</name>
    <dbReference type="NCBI Taxonomy" id="408172"/>
    <lineage>
        <taxon>unclassified sequences</taxon>
        <taxon>metagenomes</taxon>
        <taxon>ecological metagenomes</taxon>
    </lineage>
</organism>
<gene>
    <name evidence="1" type="ORF">METZ01_LOCUS12428</name>
</gene>
<reference evidence="1" key="1">
    <citation type="submission" date="2018-05" db="EMBL/GenBank/DDBJ databases">
        <authorList>
            <person name="Lanie J.A."/>
            <person name="Ng W.-L."/>
            <person name="Kazmierczak K.M."/>
            <person name="Andrzejewski T.M."/>
            <person name="Davidsen T.M."/>
            <person name="Wayne K.J."/>
            <person name="Tettelin H."/>
            <person name="Glass J.I."/>
            <person name="Rusch D."/>
            <person name="Podicherti R."/>
            <person name="Tsui H.-C.T."/>
            <person name="Winkler M.E."/>
        </authorList>
    </citation>
    <scope>NUCLEOTIDE SEQUENCE</scope>
</reference>
<evidence type="ECO:0000313" key="1">
    <source>
        <dbReference type="EMBL" id="SUZ59574.1"/>
    </source>
</evidence>